<dbReference type="InterPro" id="IPR013783">
    <property type="entry name" value="Ig-like_fold"/>
</dbReference>
<organism evidence="1 2">
    <name type="scientific">Xenoophorus captivus</name>
    <dbReference type="NCBI Taxonomy" id="1517983"/>
    <lineage>
        <taxon>Eukaryota</taxon>
        <taxon>Metazoa</taxon>
        <taxon>Chordata</taxon>
        <taxon>Craniata</taxon>
        <taxon>Vertebrata</taxon>
        <taxon>Euteleostomi</taxon>
        <taxon>Actinopterygii</taxon>
        <taxon>Neopterygii</taxon>
        <taxon>Teleostei</taxon>
        <taxon>Neoteleostei</taxon>
        <taxon>Acanthomorphata</taxon>
        <taxon>Ovalentaria</taxon>
        <taxon>Atherinomorphae</taxon>
        <taxon>Cyprinodontiformes</taxon>
        <taxon>Goodeidae</taxon>
        <taxon>Xenoophorus</taxon>
    </lineage>
</organism>
<evidence type="ECO:0000313" key="1">
    <source>
        <dbReference type="EMBL" id="MEQ2213713.1"/>
    </source>
</evidence>
<reference evidence="1 2" key="1">
    <citation type="submission" date="2021-06" db="EMBL/GenBank/DDBJ databases">
        <authorList>
            <person name="Palmer J.M."/>
        </authorList>
    </citation>
    <scope>NUCLEOTIDE SEQUENCE [LARGE SCALE GENOMIC DNA]</scope>
    <source>
        <strain evidence="1 2">XC_2019</strain>
        <tissue evidence="1">Muscle</tissue>
    </source>
</reference>
<accession>A0ABV0S1X4</accession>
<feature type="non-terminal residue" evidence="1">
    <location>
        <position position="1"/>
    </location>
</feature>
<evidence type="ECO:0000313" key="2">
    <source>
        <dbReference type="Proteomes" id="UP001434883"/>
    </source>
</evidence>
<proteinExistence type="predicted"/>
<protein>
    <submittedName>
        <fullName evidence="1">Uncharacterized protein</fullName>
    </submittedName>
</protein>
<keyword evidence="2" id="KW-1185">Reference proteome</keyword>
<dbReference type="Gene3D" id="2.60.40.10">
    <property type="entry name" value="Immunoglobulins"/>
    <property type="match status" value="1"/>
</dbReference>
<dbReference type="SUPFAM" id="SSF48726">
    <property type="entry name" value="Immunoglobulin"/>
    <property type="match status" value="1"/>
</dbReference>
<comment type="caution">
    <text evidence="1">The sequence shown here is derived from an EMBL/GenBank/DDBJ whole genome shotgun (WGS) entry which is preliminary data.</text>
</comment>
<dbReference type="EMBL" id="JAHRIN010063009">
    <property type="protein sequence ID" value="MEQ2213713.1"/>
    <property type="molecule type" value="Genomic_DNA"/>
</dbReference>
<sequence length="55" mass="6186">GELVKVKNANTYTITNISRDNSGEYKCSLADNPSMEATMNITVNCKDVLIFFTYF</sequence>
<name>A0ABV0S1X4_9TELE</name>
<gene>
    <name evidence="1" type="ORF">XENOCAPTIV_019710</name>
</gene>
<dbReference type="Proteomes" id="UP001434883">
    <property type="component" value="Unassembled WGS sequence"/>
</dbReference>
<dbReference type="InterPro" id="IPR036179">
    <property type="entry name" value="Ig-like_dom_sf"/>
</dbReference>